<evidence type="ECO:0000256" key="1">
    <source>
        <dbReference type="ARBA" id="ARBA00004395"/>
    </source>
</evidence>
<keyword evidence="2" id="KW-0813">Transport</keyword>
<keyword evidence="3" id="KW-0653">Protein transport</keyword>
<dbReference type="GO" id="GO:0015031">
    <property type="term" value="P:protein transport"/>
    <property type="evidence" value="ECO:0007669"/>
    <property type="project" value="UniProtKB-KW"/>
</dbReference>
<name>A0A1B9GDU7_9TREE</name>
<dbReference type="GO" id="GO:0006895">
    <property type="term" value="P:Golgi to endosome transport"/>
    <property type="evidence" value="ECO:0007669"/>
    <property type="project" value="InterPro"/>
</dbReference>
<dbReference type="InterPro" id="IPR016024">
    <property type="entry name" value="ARM-type_fold"/>
</dbReference>
<reference evidence="11" key="2">
    <citation type="submission" date="2014-01" db="EMBL/GenBank/DDBJ databases">
        <title>Evolution of pathogenesis and genome organization in the Tremellales.</title>
        <authorList>
            <person name="Cuomo C."/>
            <person name="Litvintseva A."/>
            <person name="Heitman J."/>
            <person name="Chen Y."/>
            <person name="Sun S."/>
            <person name="Springer D."/>
            <person name="Dromer F."/>
            <person name="Young S."/>
            <person name="Zeng Q."/>
            <person name="Chapman S."/>
            <person name="Gujja S."/>
            <person name="Saif S."/>
            <person name="Birren B."/>
        </authorList>
    </citation>
    <scope>NUCLEOTIDE SEQUENCE</scope>
    <source>
        <strain evidence="11">CBS 10118</strain>
    </source>
</reference>
<dbReference type="InterPro" id="IPR056458">
    <property type="entry name" value="TPR_DOP1_M"/>
</dbReference>
<dbReference type="EMBL" id="KI894018">
    <property type="protein sequence ID" value="OCF29168.1"/>
    <property type="molecule type" value="Genomic_DNA"/>
</dbReference>
<feature type="domain" description="DOP1 N-terminal" evidence="8">
    <location>
        <begin position="98"/>
        <end position="373"/>
    </location>
</feature>
<sequence length="1716" mass="189966">MPNLPALNEPTPAAAGSSSLPSSPRPESPNPDSTKPPRRRGSHGRLTKLIAPGRSRSTSNASQISINQEDSGGSSGRTTPEVRRRAGKAATTSLLATDAKYKKFAQLVDKSLQAFESVNEWADFISFLSRLLKTLHSPSPPYPEIPRKLIVSKRLAQCLNPALPAGVHQRALDVYAYIFSIIGVEGLKRDLLIWSSGLFPFFQYATTSVRPILINIYETYYLPLGSDLRPATKALILAFLPGMEEETGDFFDKASAVTASFFLKTIFLILISSPTSRLSALNYLSRRLLKPPEQGDCDVGLMIRGVSAALGDENVLVRRNGLDLLLRILRLDEPLFKDADHKDQETLMRAASGVLLQKELSLSRRVYTWLLGPGEGPEEQIVHFQKHGLELLSTTLLVNMQTLGTAMDGADAQRPFKIFLSFLDKWEVGSALSESLAIPALRAIKNATSSSTGVIGTALAVYEAIEPIILWKLLYASVRAELDARDSDGIQLVQWIVASIPQHDEEVNSVHMPLLLDLILTVIAVKAFRLAVQMLHIISPDTFSKASSAATETETESTSVSDLLYSTDSRPHLAHEKISTDILPRIALTSFDICQHALTNHWNEPESLLDATSIASTLLDYEAPTLALVDGERWLSSLVQALAKVSSFTVIESLVTAALKTSRCPAFKSPVVITSHETMSAILDSLFRYLRPDAAQYHIRAVELLWEYNQMAELHTLENVIARRMTAVPLNSAGFDAFGILWRLTDDSMLPGEMFNVPINMVLDALRSSDPEIQRQAETWMRLNLRSYFRVLDPIISRLLDPSIRYHDGTYATPVDLCLICHQIDSISTLFKFGGQGLSKACHSTEIRQSIHPTLIQRVDAAFPNATSYLEVLVSLLIRYINTEASPSIRKVTCLIVRVQSSAAELLQTIVSRGDVSQHQLVNLKISLVANLSSAIQQKRMTLQSKLLHLLHSAISASSTSKSLNHRRSPSLTERPPLDAEFEVNVVKLIIEAVLSTGNLPVLQHWIDFVLMTLPQLSTARNGLLQALSECFAQQLRYLSIHIDSVYIRSDASVKDEKLFVTDAEVVMILNALERVLVILTSGPGVKHDDMSRQGDGEKGLLGLMSGVFTVEAPADDPLKAEYPRYLDDAIHALLVSWTITKPTSSPSAASSSKVQTYEKIRSRVNKVLEKTFKSQPLGVITSCIHVWATNSSEITDSAIFDCVDVLTPSAERLVEIVCQAVSGKSGRTSSEFRADPAYLAFLEAYISRLEAPIAVQVWTTLFTFSKDFIGSIGSSSARTQLFLVFKCLTALALTVSKTSALEDRRLRRDLQDTYAKILDLVVTNSAKISEAGLWSRMTSGTASPGDIDKVDAEQGLEQIYDFLSVSVIPNLRALLVDADRVNAACSGVMVTIVTPAFKKQQVEKSTIRLLMEITKIPSAHKTWRAQIADVFNDSRFFRQKSEDDIGYWKTLICGLMDSDKERFTDLLGKITSASSANIFSNRDQEMLVKSLNLRRLSFILLAAENNHYLVQLPAIQEKLVEMLRSSQLSPRVHSEVYLCLRVLMIRISPQHLTNFWPVILTELLRIFELTMDDPPEDGSEELQLVLAACKFLDLLLVIQSEDFQVHQWMFITDTTDAIYPAEGCSPEALMDCLSNILADGQRGSDHSNDQILLSEQNESAPRKPSLSSVTTLNSIYQLQPFFSRASIDTFEGVFGGMGVDWEAVEEGLSREIFQL</sequence>
<feature type="region of interest" description="Disordered" evidence="7">
    <location>
        <begin position="1"/>
        <end position="90"/>
    </location>
</feature>
<dbReference type="GO" id="GO:0005829">
    <property type="term" value="C:cytosol"/>
    <property type="evidence" value="ECO:0007669"/>
    <property type="project" value="GOC"/>
</dbReference>
<comment type="similarity">
    <text evidence="6">Belongs to the DOP1 family.</text>
</comment>
<feature type="domain" description="DOP1-like middle TPR" evidence="9">
    <location>
        <begin position="383"/>
        <end position="559"/>
    </location>
</feature>
<gene>
    <name evidence="11" type="ORF">I302_00664</name>
</gene>
<comment type="subcellular location">
    <subcellularLocation>
        <location evidence="1">Golgi apparatus membrane</location>
        <topology evidence="1">Peripheral membrane protein</topology>
    </subcellularLocation>
</comment>
<feature type="compositionally biased region" description="Low complexity" evidence="7">
    <location>
        <begin position="10"/>
        <end position="22"/>
    </location>
</feature>
<evidence type="ECO:0000259" key="9">
    <source>
        <dbReference type="Pfam" id="PF24597"/>
    </source>
</evidence>
<dbReference type="OrthoDB" id="297643at2759"/>
<evidence type="ECO:0000256" key="3">
    <source>
        <dbReference type="ARBA" id="ARBA00022927"/>
    </source>
</evidence>
<dbReference type="Pfam" id="PF04118">
    <property type="entry name" value="Dopey_N"/>
    <property type="match status" value="1"/>
</dbReference>
<dbReference type="STRING" id="1296100.A0A1B9GDU7"/>
<evidence type="ECO:0000259" key="8">
    <source>
        <dbReference type="Pfam" id="PF04118"/>
    </source>
</evidence>
<feature type="compositionally biased region" description="Basic residues" evidence="7">
    <location>
        <begin position="36"/>
        <end position="46"/>
    </location>
</feature>
<accession>A0A1B9GDU7</accession>
<reference evidence="11" key="1">
    <citation type="submission" date="2013-07" db="EMBL/GenBank/DDBJ databases">
        <title>The Genome Sequence of Cryptococcus bestiolae CBS10118.</title>
        <authorList>
            <consortium name="The Broad Institute Genome Sequencing Platform"/>
            <person name="Cuomo C."/>
            <person name="Litvintseva A."/>
            <person name="Chen Y."/>
            <person name="Heitman J."/>
            <person name="Sun S."/>
            <person name="Springer D."/>
            <person name="Dromer F."/>
            <person name="Young S.K."/>
            <person name="Zeng Q."/>
            <person name="Gargeya S."/>
            <person name="Fitzgerald M."/>
            <person name="Abouelleil A."/>
            <person name="Alvarado L."/>
            <person name="Berlin A.M."/>
            <person name="Chapman S.B."/>
            <person name="Dewar J."/>
            <person name="Goldberg J."/>
            <person name="Griggs A."/>
            <person name="Gujja S."/>
            <person name="Hansen M."/>
            <person name="Howarth C."/>
            <person name="Imamovic A."/>
            <person name="Larimer J."/>
            <person name="McCowan C."/>
            <person name="Murphy C."/>
            <person name="Pearson M."/>
            <person name="Priest M."/>
            <person name="Roberts A."/>
            <person name="Saif S."/>
            <person name="Shea T."/>
            <person name="Sykes S."/>
            <person name="Wortman J."/>
            <person name="Nusbaum C."/>
            <person name="Birren B."/>
        </authorList>
    </citation>
    <scope>NUCLEOTIDE SEQUENCE [LARGE SCALE GENOMIC DNA]</scope>
    <source>
        <strain evidence="11">CBS 10118</strain>
    </source>
</reference>
<dbReference type="PANTHER" id="PTHR14042:SF24">
    <property type="entry name" value="PROTEIN DOPEY-1 HOMOLOG"/>
    <property type="match status" value="1"/>
</dbReference>
<protein>
    <submittedName>
        <fullName evidence="11">Uncharacterized protein</fullName>
    </submittedName>
</protein>
<evidence type="ECO:0000256" key="7">
    <source>
        <dbReference type="SAM" id="MobiDB-lite"/>
    </source>
</evidence>
<evidence type="ECO:0000313" key="11">
    <source>
        <dbReference type="EMBL" id="OCF29168.1"/>
    </source>
</evidence>
<proteinExistence type="inferred from homology"/>
<feature type="compositionally biased region" description="Polar residues" evidence="7">
    <location>
        <begin position="55"/>
        <end position="78"/>
    </location>
</feature>
<evidence type="ECO:0000256" key="6">
    <source>
        <dbReference type="ARBA" id="ARBA00046326"/>
    </source>
</evidence>
<dbReference type="GO" id="GO:0005768">
    <property type="term" value="C:endosome"/>
    <property type="evidence" value="ECO:0007669"/>
    <property type="project" value="TreeGrafter"/>
</dbReference>
<evidence type="ECO:0000256" key="5">
    <source>
        <dbReference type="ARBA" id="ARBA00023136"/>
    </source>
</evidence>
<dbReference type="InterPro" id="IPR040314">
    <property type="entry name" value="DOP1"/>
</dbReference>
<evidence type="ECO:0000256" key="2">
    <source>
        <dbReference type="ARBA" id="ARBA00022448"/>
    </source>
</evidence>
<dbReference type="InterPro" id="IPR007249">
    <property type="entry name" value="DOP1_N"/>
</dbReference>
<dbReference type="Pfam" id="PF24597">
    <property type="entry name" value="TPR_DOP1_M"/>
    <property type="match status" value="1"/>
</dbReference>
<dbReference type="Pfam" id="PF24598">
    <property type="entry name" value="DOP1_C"/>
    <property type="match status" value="1"/>
</dbReference>
<organism evidence="11">
    <name type="scientific">Kwoniella bestiolae CBS 10118</name>
    <dbReference type="NCBI Taxonomy" id="1296100"/>
    <lineage>
        <taxon>Eukaryota</taxon>
        <taxon>Fungi</taxon>
        <taxon>Dikarya</taxon>
        <taxon>Basidiomycota</taxon>
        <taxon>Agaricomycotina</taxon>
        <taxon>Tremellomycetes</taxon>
        <taxon>Tremellales</taxon>
        <taxon>Cryptococcaceae</taxon>
        <taxon>Kwoniella</taxon>
    </lineage>
</organism>
<dbReference type="GO" id="GO:0005802">
    <property type="term" value="C:trans-Golgi network"/>
    <property type="evidence" value="ECO:0007669"/>
    <property type="project" value="TreeGrafter"/>
</dbReference>
<dbReference type="SUPFAM" id="SSF48371">
    <property type="entry name" value="ARM repeat"/>
    <property type="match status" value="1"/>
</dbReference>
<keyword evidence="4" id="KW-0333">Golgi apparatus</keyword>
<evidence type="ECO:0000256" key="4">
    <source>
        <dbReference type="ARBA" id="ARBA00023034"/>
    </source>
</evidence>
<dbReference type="InterPro" id="IPR056457">
    <property type="entry name" value="DOP1_C"/>
</dbReference>
<dbReference type="VEuPathDB" id="FungiDB:I302_00664"/>
<dbReference type="GO" id="GO:0000139">
    <property type="term" value="C:Golgi membrane"/>
    <property type="evidence" value="ECO:0007669"/>
    <property type="project" value="UniProtKB-SubCell"/>
</dbReference>
<dbReference type="PANTHER" id="PTHR14042">
    <property type="entry name" value="DOPEY-RELATED"/>
    <property type="match status" value="1"/>
</dbReference>
<keyword evidence="5" id="KW-0472">Membrane</keyword>
<evidence type="ECO:0000259" key="10">
    <source>
        <dbReference type="Pfam" id="PF24598"/>
    </source>
</evidence>
<feature type="domain" description="DOP1-like C-terminal" evidence="10">
    <location>
        <begin position="1242"/>
        <end position="1696"/>
    </location>
</feature>